<dbReference type="AlphaFoldDB" id="A0A5B9MPA4"/>
<accession>A0A5B9MPA4</accession>
<reference evidence="2 3" key="1">
    <citation type="submission" date="2019-02" db="EMBL/GenBank/DDBJ databases">
        <title>Planctomycetal bacteria perform biofilm scaping via a novel small molecule.</title>
        <authorList>
            <person name="Jeske O."/>
            <person name="Boedeker C."/>
            <person name="Wiegand S."/>
            <person name="Breitling P."/>
            <person name="Kallscheuer N."/>
            <person name="Jogler M."/>
            <person name="Rohde M."/>
            <person name="Petersen J."/>
            <person name="Medema M.H."/>
            <person name="Surup F."/>
            <person name="Jogler C."/>
        </authorList>
    </citation>
    <scope>NUCLEOTIDE SEQUENCE [LARGE SCALE GENOMIC DNA]</scope>
    <source>
        <strain evidence="2 3">Mal15</strain>
    </source>
</reference>
<dbReference type="KEGG" id="smam:Mal15_68650"/>
<sequence length="239" mass="26726">MASMNRSCSDDSSIDSHVSRVSSTITPFTGRPVAGEGGVGVAHGVKVCRSQQRVNWDASFGSRIRSARQWAPSPLLANVVDRKGKGNSFPHSTVGTSSVGLSHPCWHTGPPLASLGLHRRQWSPRRLVDFGRVDRAPSETRITQRRQAAKKRGQIFAAWRLCVRPFQQVRQRTCRTLTSGANNRKRRSEKIGWRISSAPIKPWMNDQPQRSRSDTEKRWAVAVRRRLAAVENLSINSKI</sequence>
<name>A0A5B9MPA4_9BACT</name>
<organism evidence="2 3">
    <name type="scientific">Stieleria maiorica</name>
    <dbReference type="NCBI Taxonomy" id="2795974"/>
    <lineage>
        <taxon>Bacteria</taxon>
        <taxon>Pseudomonadati</taxon>
        <taxon>Planctomycetota</taxon>
        <taxon>Planctomycetia</taxon>
        <taxon>Pirellulales</taxon>
        <taxon>Pirellulaceae</taxon>
        <taxon>Stieleria</taxon>
    </lineage>
</organism>
<dbReference type="EMBL" id="CP036264">
    <property type="protein sequence ID" value="QEG02744.1"/>
    <property type="molecule type" value="Genomic_DNA"/>
</dbReference>
<keyword evidence="3" id="KW-1185">Reference proteome</keyword>
<evidence type="ECO:0000256" key="1">
    <source>
        <dbReference type="SAM" id="MobiDB-lite"/>
    </source>
</evidence>
<gene>
    <name evidence="2" type="ORF">Mal15_68650</name>
</gene>
<protein>
    <submittedName>
        <fullName evidence="2">Uncharacterized protein</fullName>
    </submittedName>
</protein>
<dbReference type="Proteomes" id="UP000321353">
    <property type="component" value="Chromosome"/>
</dbReference>
<feature type="region of interest" description="Disordered" evidence="1">
    <location>
        <begin position="198"/>
        <end position="217"/>
    </location>
</feature>
<proteinExistence type="predicted"/>
<evidence type="ECO:0000313" key="3">
    <source>
        <dbReference type="Proteomes" id="UP000321353"/>
    </source>
</evidence>
<evidence type="ECO:0000313" key="2">
    <source>
        <dbReference type="EMBL" id="QEG02744.1"/>
    </source>
</evidence>